<evidence type="ECO:0000256" key="4">
    <source>
        <dbReference type="SAM" id="Coils"/>
    </source>
</evidence>
<keyword evidence="3" id="KW-0813">Transport</keyword>
<dbReference type="InterPro" id="IPR058626">
    <property type="entry name" value="MdtA-like_b-barrel"/>
</dbReference>
<dbReference type="NCBIfam" id="TIGR01730">
    <property type="entry name" value="RND_mfp"/>
    <property type="match status" value="1"/>
</dbReference>
<dbReference type="Pfam" id="PF25944">
    <property type="entry name" value="Beta-barrel_RND"/>
    <property type="match status" value="1"/>
</dbReference>
<dbReference type="OrthoDB" id="5379451at2"/>
<dbReference type="AlphaFoldDB" id="A0A1Z4LI95"/>
<evidence type="ECO:0000259" key="7">
    <source>
        <dbReference type="Pfam" id="PF25944"/>
    </source>
</evidence>
<protein>
    <submittedName>
        <fullName evidence="9">Secretion protein HlyD</fullName>
    </submittedName>
</protein>
<evidence type="ECO:0000256" key="3">
    <source>
        <dbReference type="ARBA" id="ARBA00022448"/>
    </source>
</evidence>
<proteinExistence type="inferred from homology"/>
<dbReference type="InterPro" id="IPR058627">
    <property type="entry name" value="MdtA-like_C"/>
</dbReference>
<dbReference type="Gene3D" id="2.40.30.170">
    <property type="match status" value="1"/>
</dbReference>
<dbReference type="SUPFAM" id="SSF111369">
    <property type="entry name" value="HlyD-like secretion proteins"/>
    <property type="match status" value="1"/>
</dbReference>
<dbReference type="PANTHER" id="PTHR30469:SF39">
    <property type="entry name" value="SLL0180 PROTEIN"/>
    <property type="match status" value="1"/>
</dbReference>
<organism evidence="9 10">
    <name type="scientific">Calothrix parasitica NIES-267</name>
    <dbReference type="NCBI Taxonomy" id="1973488"/>
    <lineage>
        <taxon>Bacteria</taxon>
        <taxon>Bacillati</taxon>
        <taxon>Cyanobacteriota</taxon>
        <taxon>Cyanophyceae</taxon>
        <taxon>Nostocales</taxon>
        <taxon>Calotrichaceae</taxon>
        <taxon>Calothrix</taxon>
    </lineage>
</organism>
<keyword evidence="4" id="KW-0175">Coiled coil</keyword>
<dbReference type="Gene3D" id="2.40.50.100">
    <property type="match status" value="1"/>
</dbReference>
<evidence type="ECO:0000259" key="8">
    <source>
        <dbReference type="Pfam" id="PF25967"/>
    </source>
</evidence>
<dbReference type="EMBL" id="AP018227">
    <property type="protein sequence ID" value="BAY80952.1"/>
    <property type="molecule type" value="Genomic_DNA"/>
</dbReference>
<feature type="domain" description="Multidrug resistance protein MdtA-like beta-barrel" evidence="7">
    <location>
        <begin position="307"/>
        <end position="363"/>
    </location>
</feature>
<evidence type="ECO:0000256" key="2">
    <source>
        <dbReference type="ARBA" id="ARBA00009477"/>
    </source>
</evidence>
<evidence type="ECO:0000256" key="1">
    <source>
        <dbReference type="ARBA" id="ARBA00004236"/>
    </source>
</evidence>
<feature type="domain" description="Multidrug resistance protein MdtA-like barrel-sandwich hybrid" evidence="6">
    <location>
        <begin position="92"/>
        <end position="277"/>
    </location>
</feature>
<dbReference type="GO" id="GO:0015562">
    <property type="term" value="F:efflux transmembrane transporter activity"/>
    <property type="evidence" value="ECO:0007669"/>
    <property type="project" value="TreeGrafter"/>
</dbReference>
<feature type="coiled-coil region" evidence="4">
    <location>
        <begin position="144"/>
        <end position="171"/>
    </location>
</feature>
<sequence>MKHSDSQTEKVENNPQKAKQTPHLWQRLLLILIPLTLTIGGVAVLYSLLAREKKTPSSTTVQQAPLSVELAQAEPGQIKESSEFIASLQSLRSASIQATTEGKVSQIFVKKGNQVAAQAPLIEIKPELQPTQVSNSNNNRSASLQKIKLQLQNARNTLQELEAQHLSKLQNVRLNQENYEKYSNLAAQGAVSKLTKDEYAQKLQAAKLEFNSLDAKIKTQQATVSNLEKESQQAQLNPVNKLSAPNTPKKNQQYRINAPFKGSVANISVKVGDLVKPSTRVITVNQNQPLEVDIPVPVEHKTQLSKGMLVEIINAKSQNIGTGKVFFISPEVNSNTNTVLVKALFDNPQGKMQAGQFAKARINWNQHSGLLIPTTAVFRIAGEAFVYVAEKLNSTAATSQLVAKQKQVKLGKIIDNKYQVIEGLQPGEKVVVSKLLNIKSGDVLIVQ</sequence>
<dbReference type="GO" id="GO:1990281">
    <property type="term" value="C:efflux pump complex"/>
    <property type="evidence" value="ECO:0007669"/>
    <property type="project" value="TreeGrafter"/>
</dbReference>
<evidence type="ECO:0000256" key="5">
    <source>
        <dbReference type="SAM" id="Phobius"/>
    </source>
</evidence>
<accession>A0A1Z4LI95</accession>
<comment type="similarity">
    <text evidence="2">Belongs to the membrane fusion protein (MFP) (TC 8.A.1) family.</text>
</comment>
<evidence type="ECO:0000313" key="10">
    <source>
        <dbReference type="Proteomes" id="UP000218418"/>
    </source>
</evidence>
<gene>
    <name evidence="9" type="ORF">NIES267_04170</name>
</gene>
<keyword evidence="5" id="KW-0812">Transmembrane</keyword>
<keyword evidence="5" id="KW-1133">Transmembrane helix</keyword>
<reference evidence="9 10" key="1">
    <citation type="submission" date="2017-06" db="EMBL/GenBank/DDBJ databases">
        <title>Genome sequencing of cyanobaciteial culture collection at National Institute for Environmental Studies (NIES).</title>
        <authorList>
            <person name="Hirose Y."/>
            <person name="Shimura Y."/>
            <person name="Fujisawa T."/>
            <person name="Nakamura Y."/>
            <person name="Kawachi M."/>
        </authorList>
    </citation>
    <scope>NUCLEOTIDE SEQUENCE [LARGE SCALE GENOMIC DNA]</scope>
    <source>
        <strain evidence="9 10">NIES-267</strain>
    </source>
</reference>
<dbReference type="Gene3D" id="1.10.287.470">
    <property type="entry name" value="Helix hairpin bin"/>
    <property type="match status" value="1"/>
</dbReference>
<keyword evidence="5" id="KW-0472">Membrane</keyword>
<dbReference type="InterPro" id="IPR006143">
    <property type="entry name" value="RND_pump_MFP"/>
</dbReference>
<evidence type="ECO:0000259" key="6">
    <source>
        <dbReference type="Pfam" id="PF25917"/>
    </source>
</evidence>
<dbReference type="InterPro" id="IPR058625">
    <property type="entry name" value="MdtA-like_BSH"/>
</dbReference>
<dbReference type="Pfam" id="PF25967">
    <property type="entry name" value="RND-MFP_C"/>
    <property type="match status" value="1"/>
</dbReference>
<name>A0A1Z4LI95_9CYAN</name>
<evidence type="ECO:0000313" key="9">
    <source>
        <dbReference type="EMBL" id="BAY80952.1"/>
    </source>
</evidence>
<comment type="subcellular location">
    <subcellularLocation>
        <location evidence="1">Cell membrane</location>
    </subcellularLocation>
</comment>
<dbReference type="PANTHER" id="PTHR30469">
    <property type="entry name" value="MULTIDRUG RESISTANCE PROTEIN MDTA"/>
    <property type="match status" value="1"/>
</dbReference>
<feature type="domain" description="Multidrug resistance protein MdtA-like C-terminal permuted SH3" evidence="8">
    <location>
        <begin position="370"/>
        <end position="435"/>
    </location>
</feature>
<dbReference type="Gene3D" id="2.40.420.20">
    <property type="match status" value="1"/>
</dbReference>
<keyword evidence="10" id="KW-1185">Reference proteome</keyword>
<feature type="transmembrane region" description="Helical" evidence="5">
    <location>
        <begin position="28"/>
        <end position="49"/>
    </location>
</feature>
<feature type="coiled-coil region" evidence="4">
    <location>
        <begin position="196"/>
        <end position="237"/>
    </location>
</feature>
<dbReference type="Proteomes" id="UP000218418">
    <property type="component" value="Chromosome"/>
</dbReference>
<dbReference type="Pfam" id="PF25917">
    <property type="entry name" value="BSH_RND"/>
    <property type="match status" value="1"/>
</dbReference>